<evidence type="ECO:0000256" key="2">
    <source>
        <dbReference type="ARBA" id="ARBA00010973"/>
    </source>
</evidence>
<dbReference type="Pfam" id="PF01522">
    <property type="entry name" value="Polysacc_deac_1"/>
    <property type="match status" value="1"/>
</dbReference>
<accession>A0ABT6MWF8</accession>
<dbReference type="PANTHER" id="PTHR34216">
    <property type="match status" value="1"/>
</dbReference>
<comment type="caution">
    <text evidence="7">The sequence shown here is derived from an EMBL/GenBank/DDBJ whole genome shotgun (WGS) entry which is preliminary data.</text>
</comment>
<protein>
    <recommendedName>
        <fullName evidence="3">Chitooligosaccharide deacetylase</fullName>
    </recommendedName>
    <alternativeName>
        <fullName evidence="5">Nodulation protein B</fullName>
    </alternativeName>
</protein>
<dbReference type="RefSeq" id="WP_281042733.1">
    <property type="nucleotide sequence ID" value="NZ_JARYGZ010000001.1"/>
</dbReference>
<comment type="function">
    <text evidence="1">Is involved in generating a small heat-stable compound (Nod), an acylated oligomer of N-acetylglucosamine, that stimulates mitosis in various plant protoplasts.</text>
</comment>
<gene>
    <name evidence="7" type="ORF">QGN17_01425</name>
</gene>
<dbReference type="EMBL" id="JARYGZ010000001">
    <property type="protein sequence ID" value="MDH7637379.1"/>
    <property type="molecule type" value="Genomic_DNA"/>
</dbReference>
<proteinExistence type="inferred from homology"/>
<evidence type="ECO:0000256" key="5">
    <source>
        <dbReference type="ARBA" id="ARBA00032976"/>
    </source>
</evidence>
<keyword evidence="4" id="KW-0732">Signal</keyword>
<dbReference type="InterPro" id="IPR051398">
    <property type="entry name" value="Polysacch_Deacetylase"/>
</dbReference>
<dbReference type="InterPro" id="IPR011330">
    <property type="entry name" value="Glyco_hydro/deAcase_b/a-brl"/>
</dbReference>
<organism evidence="7 8">
    <name type="scientific">Sphingomonas oryzagri</name>
    <dbReference type="NCBI Taxonomy" id="3042314"/>
    <lineage>
        <taxon>Bacteria</taxon>
        <taxon>Pseudomonadati</taxon>
        <taxon>Pseudomonadota</taxon>
        <taxon>Alphaproteobacteria</taxon>
        <taxon>Sphingomonadales</taxon>
        <taxon>Sphingomonadaceae</taxon>
        <taxon>Sphingomonas</taxon>
    </lineage>
</organism>
<evidence type="ECO:0000256" key="4">
    <source>
        <dbReference type="ARBA" id="ARBA00022729"/>
    </source>
</evidence>
<evidence type="ECO:0000313" key="8">
    <source>
        <dbReference type="Proteomes" id="UP001160625"/>
    </source>
</evidence>
<dbReference type="Proteomes" id="UP001160625">
    <property type="component" value="Unassembled WGS sequence"/>
</dbReference>
<name>A0ABT6MWF8_9SPHN</name>
<dbReference type="PANTHER" id="PTHR34216:SF11">
    <property type="entry name" value="CHITOOLIGOSACCHARIDE DEACETYLASE"/>
    <property type="match status" value="1"/>
</dbReference>
<evidence type="ECO:0000259" key="6">
    <source>
        <dbReference type="Pfam" id="PF01522"/>
    </source>
</evidence>
<dbReference type="SUPFAM" id="SSF88713">
    <property type="entry name" value="Glycoside hydrolase/deacetylase"/>
    <property type="match status" value="1"/>
</dbReference>
<evidence type="ECO:0000256" key="3">
    <source>
        <dbReference type="ARBA" id="ARBA00020071"/>
    </source>
</evidence>
<feature type="domain" description="NodB homology" evidence="6">
    <location>
        <begin position="38"/>
        <end position="164"/>
    </location>
</feature>
<reference evidence="7" key="1">
    <citation type="submission" date="2023-04" db="EMBL/GenBank/DDBJ databases">
        <title>Sphingomonas sp. MAHUQ-71 isolated from rice field.</title>
        <authorList>
            <person name="Huq M.A."/>
        </authorList>
    </citation>
    <scope>NUCLEOTIDE SEQUENCE</scope>
    <source>
        <strain evidence="7">MAHUQ-71</strain>
    </source>
</reference>
<comment type="similarity">
    <text evidence="2">Belongs to the polysaccharide deacetylase family.</text>
</comment>
<keyword evidence="8" id="KW-1185">Reference proteome</keyword>
<evidence type="ECO:0000256" key="1">
    <source>
        <dbReference type="ARBA" id="ARBA00003236"/>
    </source>
</evidence>
<dbReference type="Gene3D" id="3.20.20.370">
    <property type="entry name" value="Glycoside hydrolase/deacetylase"/>
    <property type="match status" value="1"/>
</dbReference>
<sequence length="274" mass="29404">MSRPGIVKLAVCGALAFAATATGSRADAGTLWPHGARAAVVLTYDDALDSQLDHAVPELDADGFKATFFLANVKQADVPRWRAVAAEGHELGNHTIFHACAAKTVPNETRYTLEDYTTAGILREIAQQNVLLTALDGRDRHGFATPCGDSHVTDGDYLEALRRSGLVTYVRGVVTTQADLSGDASQVDLMHIPSRGWPEGTTGDQLIDFAQQAVAGGGWAVFLFHGVGGDYLQVSDAAHRQLLGWLKAHRREVWVTTLQNATDWAKAHPGPVAR</sequence>
<evidence type="ECO:0000313" key="7">
    <source>
        <dbReference type="EMBL" id="MDH7637379.1"/>
    </source>
</evidence>
<dbReference type="InterPro" id="IPR002509">
    <property type="entry name" value="NODB_dom"/>
</dbReference>